<dbReference type="PANTHER" id="PTHR38471:SF2">
    <property type="entry name" value="FOUR HELIX BUNDLE PROTEIN"/>
    <property type="match status" value="1"/>
</dbReference>
<evidence type="ECO:0000313" key="2">
    <source>
        <dbReference type="Proteomes" id="UP000244225"/>
    </source>
</evidence>
<proteinExistence type="predicted"/>
<protein>
    <submittedName>
        <fullName evidence="1">Four helix bundle protein</fullName>
    </submittedName>
</protein>
<gene>
    <name evidence="1" type="ORF">C8N40_101659</name>
</gene>
<dbReference type="Proteomes" id="UP000244225">
    <property type="component" value="Unassembled WGS sequence"/>
</dbReference>
<dbReference type="InterPro" id="IPR012657">
    <property type="entry name" value="23S_rRNA-intervening_sequence"/>
</dbReference>
<dbReference type="Pfam" id="PF05635">
    <property type="entry name" value="23S_rRNA_IVP"/>
    <property type="match status" value="1"/>
</dbReference>
<name>A0A2T5YU72_9BACT</name>
<dbReference type="EMBL" id="QBKI01000001">
    <property type="protein sequence ID" value="PTX22831.1"/>
    <property type="molecule type" value="Genomic_DNA"/>
</dbReference>
<evidence type="ECO:0000313" key="1">
    <source>
        <dbReference type="EMBL" id="PTX22831.1"/>
    </source>
</evidence>
<dbReference type="AlphaFoldDB" id="A0A2T5YU72"/>
<dbReference type="RefSeq" id="WP_108210339.1">
    <property type="nucleotide sequence ID" value="NZ_QBKI01000001.1"/>
</dbReference>
<dbReference type="CDD" id="cd16377">
    <property type="entry name" value="23S_rRNA_IVP_like"/>
    <property type="match status" value="1"/>
</dbReference>
<dbReference type="PANTHER" id="PTHR38471">
    <property type="entry name" value="FOUR HELIX BUNDLE PROTEIN"/>
    <property type="match status" value="1"/>
</dbReference>
<keyword evidence="2" id="KW-1185">Reference proteome</keyword>
<accession>A0A2T5YU72</accession>
<reference evidence="1 2" key="1">
    <citation type="submission" date="2018-04" db="EMBL/GenBank/DDBJ databases">
        <title>Genomic Encyclopedia of Archaeal and Bacterial Type Strains, Phase II (KMG-II): from individual species to whole genera.</title>
        <authorList>
            <person name="Goeker M."/>
        </authorList>
    </citation>
    <scope>NUCLEOTIDE SEQUENCE [LARGE SCALE GENOMIC DNA]</scope>
    <source>
        <strain evidence="1 2">DSM 100162</strain>
    </source>
</reference>
<dbReference type="OrthoDB" id="9811959at2"/>
<sequence length="118" mass="13493">MKHNFRELRVWQEAIAVAKEVYFHSRQFPEFEKYGLTSQVNRAVVSIASNIAEGSARSTNKDFRNFLGIALGSAYEVETQLLLAKEFGYLSEDSLNNLLKLLHSLEKKISNLQSRLND</sequence>
<comment type="caution">
    <text evidence="1">The sequence shown here is derived from an EMBL/GenBank/DDBJ whole genome shotgun (WGS) entry which is preliminary data.</text>
</comment>
<dbReference type="SUPFAM" id="SSF158446">
    <property type="entry name" value="IVS-encoded protein-like"/>
    <property type="match status" value="1"/>
</dbReference>
<dbReference type="InterPro" id="IPR036583">
    <property type="entry name" value="23S_rRNA_IVS_sf"/>
</dbReference>
<organism evidence="1 2">
    <name type="scientific">Pontibacter mucosus</name>
    <dbReference type="NCBI Taxonomy" id="1649266"/>
    <lineage>
        <taxon>Bacteria</taxon>
        <taxon>Pseudomonadati</taxon>
        <taxon>Bacteroidota</taxon>
        <taxon>Cytophagia</taxon>
        <taxon>Cytophagales</taxon>
        <taxon>Hymenobacteraceae</taxon>
        <taxon>Pontibacter</taxon>
    </lineage>
</organism>
<dbReference type="Gene3D" id="1.20.1440.60">
    <property type="entry name" value="23S rRNA-intervening sequence"/>
    <property type="match status" value="1"/>
</dbReference>
<dbReference type="NCBIfam" id="TIGR02436">
    <property type="entry name" value="four helix bundle protein"/>
    <property type="match status" value="1"/>
</dbReference>